<evidence type="ECO:0000313" key="5">
    <source>
        <dbReference type="EMBL" id="GHO97072.1"/>
    </source>
</evidence>
<evidence type="ECO:0000256" key="3">
    <source>
        <dbReference type="ARBA" id="ARBA00023239"/>
    </source>
</evidence>
<evidence type="ECO:0000256" key="1">
    <source>
        <dbReference type="ARBA" id="ARBA00005568"/>
    </source>
</evidence>
<dbReference type="GO" id="GO:0016832">
    <property type="term" value="F:aldehyde-lyase activity"/>
    <property type="evidence" value="ECO:0007669"/>
    <property type="project" value="TreeGrafter"/>
</dbReference>
<dbReference type="PANTHER" id="PTHR30502:SF0">
    <property type="entry name" value="PHOSPHOENOLPYRUVATE CARBOXYLASE FAMILY PROTEIN"/>
    <property type="match status" value="1"/>
</dbReference>
<dbReference type="InterPro" id="IPR050251">
    <property type="entry name" value="HpcH-HpaI_aldolase"/>
</dbReference>
<evidence type="ECO:0000313" key="6">
    <source>
        <dbReference type="Proteomes" id="UP000597444"/>
    </source>
</evidence>
<dbReference type="RefSeq" id="WP_220207660.1">
    <property type="nucleotide sequence ID" value="NZ_BNJK01000001.1"/>
</dbReference>
<dbReference type="GO" id="GO:0005737">
    <property type="term" value="C:cytoplasm"/>
    <property type="evidence" value="ECO:0007669"/>
    <property type="project" value="TreeGrafter"/>
</dbReference>
<dbReference type="EMBL" id="BNJK01000001">
    <property type="protein sequence ID" value="GHO97072.1"/>
    <property type="molecule type" value="Genomic_DNA"/>
</dbReference>
<proteinExistence type="inferred from homology"/>
<sequence>MRKNHVKEQIKQGKSSLGAWLSLPSTASARVMARLGFDWLLVDMEHSAQNPTLMADMVGIVADAGISAPFVRIPYNSIEWFKWALDAGAWGILVPMVNTREEALRAVDSAKYPPVGNRSIGGAFASYGFGTTNRPEYNRSANDEILVMVQIESAPGLQNVDGILSVPGVDIAFVGPNDLHAQLGLPPSYEGVEPEFVDALARIKASAREHDVATGIMCGDGAAAAERVRQGFQMVCVVTDISIMGTAATQNLRIARGEK</sequence>
<name>A0A8J3N3H5_9CHLR</name>
<dbReference type="InterPro" id="IPR005000">
    <property type="entry name" value="Aldolase/citrate-lyase_domain"/>
</dbReference>
<evidence type="ECO:0000256" key="2">
    <source>
        <dbReference type="ARBA" id="ARBA00022723"/>
    </source>
</evidence>
<comment type="similarity">
    <text evidence="1">Belongs to the HpcH/HpaI aldolase family.</text>
</comment>
<keyword evidence="6" id="KW-1185">Reference proteome</keyword>
<gene>
    <name evidence="5" type="primary">hpcH</name>
    <name evidence="5" type="ORF">KSF_071200</name>
</gene>
<dbReference type="GO" id="GO:0046872">
    <property type="term" value="F:metal ion binding"/>
    <property type="evidence" value="ECO:0007669"/>
    <property type="project" value="UniProtKB-KW"/>
</dbReference>
<reference evidence="5" key="1">
    <citation type="submission" date="2020-10" db="EMBL/GenBank/DDBJ databases">
        <title>Taxonomic study of unclassified bacteria belonging to the class Ktedonobacteria.</title>
        <authorList>
            <person name="Yabe S."/>
            <person name="Wang C.M."/>
            <person name="Zheng Y."/>
            <person name="Sakai Y."/>
            <person name="Cavaletti L."/>
            <person name="Monciardini P."/>
            <person name="Donadio S."/>
        </authorList>
    </citation>
    <scope>NUCLEOTIDE SEQUENCE</scope>
    <source>
        <strain evidence="5">ID150040</strain>
    </source>
</reference>
<dbReference type="Gene3D" id="3.20.20.60">
    <property type="entry name" value="Phosphoenolpyruvate-binding domains"/>
    <property type="match status" value="1"/>
</dbReference>
<dbReference type="PANTHER" id="PTHR30502">
    <property type="entry name" value="2-KETO-3-DEOXY-L-RHAMNONATE ALDOLASE"/>
    <property type="match status" value="1"/>
</dbReference>
<evidence type="ECO:0000259" key="4">
    <source>
        <dbReference type="Pfam" id="PF03328"/>
    </source>
</evidence>
<dbReference type="Pfam" id="PF03328">
    <property type="entry name" value="HpcH_HpaI"/>
    <property type="match status" value="1"/>
</dbReference>
<dbReference type="InterPro" id="IPR040442">
    <property type="entry name" value="Pyrv_kinase-like_dom_sf"/>
</dbReference>
<dbReference type="InterPro" id="IPR015813">
    <property type="entry name" value="Pyrv/PenolPyrv_kinase-like_dom"/>
</dbReference>
<comment type="caution">
    <text evidence="5">The sequence shown here is derived from an EMBL/GenBank/DDBJ whole genome shotgun (WGS) entry which is preliminary data.</text>
</comment>
<dbReference type="Proteomes" id="UP000597444">
    <property type="component" value="Unassembled WGS sequence"/>
</dbReference>
<accession>A0A8J3N3H5</accession>
<organism evidence="5 6">
    <name type="scientific">Reticulibacter mediterranei</name>
    <dbReference type="NCBI Taxonomy" id="2778369"/>
    <lineage>
        <taxon>Bacteria</taxon>
        <taxon>Bacillati</taxon>
        <taxon>Chloroflexota</taxon>
        <taxon>Ktedonobacteria</taxon>
        <taxon>Ktedonobacterales</taxon>
        <taxon>Reticulibacteraceae</taxon>
        <taxon>Reticulibacter</taxon>
    </lineage>
</organism>
<dbReference type="SUPFAM" id="SSF51621">
    <property type="entry name" value="Phosphoenolpyruvate/pyruvate domain"/>
    <property type="match status" value="1"/>
</dbReference>
<keyword evidence="2" id="KW-0479">Metal-binding</keyword>
<dbReference type="AlphaFoldDB" id="A0A8J3N3H5"/>
<keyword evidence="3" id="KW-0456">Lyase</keyword>
<feature type="domain" description="HpcH/HpaI aldolase/citrate lyase" evidence="4">
    <location>
        <begin position="18"/>
        <end position="240"/>
    </location>
</feature>
<protein>
    <submittedName>
        <fullName evidence="5">2,4-dihydroxyhept-2-ene-1,7-dioic acid aldolase</fullName>
    </submittedName>
</protein>